<dbReference type="InterPro" id="IPR011110">
    <property type="entry name" value="Reg_prop"/>
</dbReference>
<keyword evidence="1" id="KW-0418">Kinase</keyword>
<dbReference type="SUPFAM" id="SSF63829">
    <property type="entry name" value="Calcium-dependent phosphotriesterase"/>
    <property type="match status" value="2"/>
</dbReference>
<gene>
    <name evidence="1" type="ORF">XBLMG947_1200</name>
</gene>
<dbReference type="Pfam" id="PF07494">
    <property type="entry name" value="Reg_prop"/>
    <property type="match status" value="2"/>
</dbReference>
<sequence>MAVRAAMGTGMTMKNLLLSALALLLLSIGLEATAVNQIETPRMRRFGTAENLPSRMVLALAQDRQGYVWAATSDGMARYDGIGMQVWQHDPHVASSLPGNEVETLFVDDRDRVWVGINGSPPSMLDATRTIVTTFPDVGTACDAQVWALAQARGAMWIGTSSAGLCRREENGRVTAFRATPDAADGLPSNTIMSMVTDARGRLWIGTESRLVMRDGERFVRVAPDQLSATVFKLSKDADGTLWVGTSKGLYRVTPAGVLERAPWAGADAVRAATVVHDVHGGYWIGAADGFFRVAPGETALRLMEGDRGSGFLTAHSGVIDVMQDRQGGLWLGLISQGVAYLPPDWQRFSTIFESQGKPLESLYLVNAAADGDNFLVTTGEGIYRLGNDSELVPIVHSDALGGGTVQSVLPAGDGSLWIALREGVARYTPATGQKRKLAMQVSISDTHRVELTTPGINGEFWLSILEGGVQRRAADGRLLAKFRFGSDLSEVNGTAQQLTVRPDGAVWVAAGDGLWVWQGERFRAVIKDANHEVFALAFVSPREFWVGRPGALERYGWDGQQARLLERVGCPPQKYPAWHWAAAIRCGPQPRVACSLTSAASRR</sequence>
<evidence type="ECO:0000313" key="2">
    <source>
        <dbReference type="Proteomes" id="UP000092503"/>
    </source>
</evidence>
<dbReference type="GO" id="GO:0016301">
    <property type="term" value="F:kinase activity"/>
    <property type="evidence" value="ECO:0007669"/>
    <property type="project" value="UniProtKB-KW"/>
</dbReference>
<dbReference type="AlphaFoldDB" id="A0A1C3NJ58"/>
<accession>A0A1C3NJ58</accession>
<evidence type="ECO:0000313" key="1">
    <source>
        <dbReference type="EMBL" id="SBV50421.1"/>
    </source>
</evidence>
<dbReference type="STRING" id="56449.XBLMG947_1200"/>
<proteinExistence type="predicted"/>
<reference evidence="1 2" key="1">
    <citation type="submission" date="2016-06" db="EMBL/GenBank/DDBJ databases">
        <authorList>
            <person name="Kjaerup R.B."/>
            <person name="Dalgaard T.S."/>
            <person name="Juul-Madsen H.R."/>
        </authorList>
    </citation>
    <scope>NUCLEOTIDE SEQUENCE [LARGE SCALE GENOMIC DNA]</scope>
    <source>
        <strain evidence="1">LMG947</strain>
    </source>
</reference>
<organism evidence="1 2">
    <name type="scientific">Xanthomonas bromi</name>
    <dbReference type="NCBI Taxonomy" id="56449"/>
    <lineage>
        <taxon>Bacteria</taxon>
        <taxon>Pseudomonadati</taxon>
        <taxon>Pseudomonadota</taxon>
        <taxon>Gammaproteobacteria</taxon>
        <taxon>Lysobacterales</taxon>
        <taxon>Lysobacteraceae</taxon>
        <taxon>Xanthomonas</taxon>
    </lineage>
</organism>
<protein>
    <submittedName>
        <fullName evidence="1">Histidine kinase/response regulator hybrid protein</fullName>
    </submittedName>
</protein>
<dbReference type="EMBL" id="FLTX01000016">
    <property type="protein sequence ID" value="SBV50421.1"/>
    <property type="molecule type" value="Genomic_DNA"/>
</dbReference>
<dbReference type="InterPro" id="IPR015943">
    <property type="entry name" value="WD40/YVTN_repeat-like_dom_sf"/>
</dbReference>
<name>A0A1C3NJ58_9XANT</name>
<dbReference type="Gene3D" id="2.130.10.10">
    <property type="entry name" value="YVTN repeat-like/Quinoprotein amine dehydrogenase"/>
    <property type="match status" value="2"/>
</dbReference>
<dbReference type="Proteomes" id="UP000092503">
    <property type="component" value="Unassembled WGS sequence"/>
</dbReference>
<keyword evidence="1" id="KW-0808">Transferase</keyword>